<dbReference type="EMBL" id="FUKO01000041">
    <property type="protein sequence ID" value="SJN45941.1"/>
    <property type="molecule type" value="Genomic_DNA"/>
</dbReference>
<organism evidence="1 2">
    <name type="scientific">Microbacterium esteraromaticum</name>
    <dbReference type="NCBI Taxonomy" id="57043"/>
    <lineage>
        <taxon>Bacteria</taxon>
        <taxon>Bacillati</taxon>
        <taxon>Actinomycetota</taxon>
        <taxon>Actinomycetes</taxon>
        <taxon>Micrococcales</taxon>
        <taxon>Microbacteriaceae</taxon>
        <taxon>Microbacterium</taxon>
    </lineage>
</organism>
<reference evidence="1 2" key="1">
    <citation type="submission" date="2017-02" db="EMBL/GenBank/DDBJ databases">
        <authorList>
            <person name="Peterson S.W."/>
        </authorList>
    </citation>
    <scope>NUCLEOTIDE SEQUENCE [LARGE SCALE GENOMIC DNA]</scope>
    <source>
        <strain evidence="1 2">B Mb 05.01</strain>
    </source>
</reference>
<gene>
    <name evidence="1" type="ORF">FM104_14390</name>
</gene>
<name>A0A1R4KNM0_9MICO</name>
<accession>A0A1R4KNM0</accession>
<dbReference type="AlphaFoldDB" id="A0A1R4KNM0"/>
<protein>
    <submittedName>
        <fullName evidence="1">Uncharacterized protein</fullName>
    </submittedName>
</protein>
<evidence type="ECO:0000313" key="2">
    <source>
        <dbReference type="Proteomes" id="UP000196320"/>
    </source>
</evidence>
<evidence type="ECO:0000313" key="1">
    <source>
        <dbReference type="EMBL" id="SJN45941.1"/>
    </source>
</evidence>
<dbReference type="RefSeq" id="WP_087132901.1">
    <property type="nucleotide sequence ID" value="NZ_FUKO01000041.1"/>
</dbReference>
<keyword evidence="2" id="KW-1185">Reference proteome</keyword>
<dbReference type="Proteomes" id="UP000196320">
    <property type="component" value="Unassembled WGS sequence"/>
</dbReference>
<sequence length="101" mass="11737">MSNKKKVSENEQIRQLFELPEVKKLREEVEARARKNARMPREVSLKSLSTLQKLLIWQRVVEIAAVAAVKTEFLRESSTTIKPVTLMKRLQRGAVRVWGFC</sequence>
<proteinExistence type="predicted"/>